<dbReference type="RefSeq" id="WP_109263622.1">
    <property type="nucleotide sequence ID" value="NZ_QEWP01000004.1"/>
</dbReference>
<evidence type="ECO:0000256" key="1">
    <source>
        <dbReference type="SAM" id="Phobius"/>
    </source>
</evidence>
<name>A0A2U2BAA6_9BACT</name>
<accession>A0A2U2BAA6</accession>
<keyword evidence="1" id="KW-1133">Transmembrane helix</keyword>
<keyword evidence="1" id="KW-0472">Membrane</keyword>
<reference evidence="2 3" key="1">
    <citation type="submission" date="2018-05" db="EMBL/GenBank/DDBJ databases">
        <title>Marinilabilia rubrum sp. nov., isolated from saltern sediment.</title>
        <authorList>
            <person name="Zhang R."/>
        </authorList>
    </citation>
    <scope>NUCLEOTIDE SEQUENCE [LARGE SCALE GENOMIC DNA]</scope>
    <source>
        <strain evidence="2 3">WTE16</strain>
    </source>
</reference>
<keyword evidence="3" id="KW-1185">Reference proteome</keyword>
<evidence type="ECO:0000313" key="3">
    <source>
        <dbReference type="Proteomes" id="UP000244956"/>
    </source>
</evidence>
<comment type="caution">
    <text evidence="2">The sequence shown here is derived from an EMBL/GenBank/DDBJ whole genome shotgun (WGS) entry which is preliminary data.</text>
</comment>
<sequence>MKALLIILSATWKFAATFPVAIYIFEMTFIETLVYTNMGGLIGIIVSLFFSKALIHLWNKFTSKKSGRPKKNKKTFTQFNRRVVLLKTKYGMPGIAILTPVLLSIPLGTFLTAKYYRHKKNSYLLLIVGQVVWSFIYTIILTQLNFNSLT</sequence>
<dbReference type="EMBL" id="QEWP01000004">
    <property type="protein sequence ID" value="PWD99998.1"/>
    <property type="molecule type" value="Genomic_DNA"/>
</dbReference>
<feature type="transmembrane region" description="Helical" evidence="1">
    <location>
        <begin position="90"/>
        <end position="111"/>
    </location>
</feature>
<keyword evidence="1" id="KW-0812">Transmembrane</keyword>
<proteinExistence type="predicted"/>
<evidence type="ECO:0000313" key="2">
    <source>
        <dbReference type="EMBL" id="PWD99998.1"/>
    </source>
</evidence>
<protein>
    <recommendedName>
        <fullName evidence="4">Small multi-drug export protein</fullName>
    </recommendedName>
</protein>
<dbReference type="AlphaFoldDB" id="A0A2U2BAA6"/>
<organism evidence="2 3">
    <name type="scientific">Marinilabilia rubra</name>
    <dbReference type="NCBI Taxonomy" id="2162893"/>
    <lineage>
        <taxon>Bacteria</taxon>
        <taxon>Pseudomonadati</taxon>
        <taxon>Bacteroidota</taxon>
        <taxon>Bacteroidia</taxon>
        <taxon>Marinilabiliales</taxon>
        <taxon>Marinilabiliaceae</taxon>
        <taxon>Marinilabilia</taxon>
    </lineage>
</organism>
<feature type="transmembrane region" description="Helical" evidence="1">
    <location>
        <begin position="39"/>
        <end position="58"/>
    </location>
</feature>
<dbReference type="OrthoDB" id="1467737at2"/>
<evidence type="ECO:0008006" key="4">
    <source>
        <dbReference type="Google" id="ProtNLM"/>
    </source>
</evidence>
<gene>
    <name evidence="2" type="ORF">DDZ16_06445</name>
</gene>
<feature type="transmembrane region" description="Helical" evidence="1">
    <location>
        <begin position="123"/>
        <end position="146"/>
    </location>
</feature>
<dbReference type="Proteomes" id="UP000244956">
    <property type="component" value="Unassembled WGS sequence"/>
</dbReference>